<evidence type="ECO:0000313" key="6">
    <source>
        <dbReference type="EMBL" id="EXB93371.1"/>
    </source>
</evidence>
<keyword evidence="3" id="KW-0560">Oxidoreductase</keyword>
<evidence type="ECO:0000256" key="2">
    <source>
        <dbReference type="ARBA" id="ARBA00022723"/>
    </source>
</evidence>
<dbReference type="GO" id="GO:0046872">
    <property type="term" value="F:metal ion binding"/>
    <property type="evidence" value="ECO:0007669"/>
    <property type="project" value="UniProtKB-KW"/>
</dbReference>
<accession>W9S753</accession>
<dbReference type="eggNOG" id="KOG1285">
    <property type="taxonomic scope" value="Eukaryota"/>
</dbReference>
<dbReference type="GO" id="GO:0010436">
    <property type="term" value="F:carotenoid dioxygenase activity"/>
    <property type="evidence" value="ECO:0007669"/>
    <property type="project" value="TreeGrafter"/>
</dbReference>
<dbReference type="GO" id="GO:0016121">
    <property type="term" value="P:carotene catabolic process"/>
    <property type="evidence" value="ECO:0007669"/>
    <property type="project" value="TreeGrafter"/>
</dbReference>
<keyword evidence="3" id="KW-0223">Dioxygenase</keyword>
<keyword evidence="2 5" id="KW-0479">Metal-binding</keyword>
<keyword evidence="4 5" id="KW-0408">Iron</keyword>
<dbReference type="Pfam" id="PF03055">
    <property type="entry name" value="RPE65"/>
    <property type="match status" value="1"/>
</dbReference>
<dbReference type="PANTHER" id="PTHR10543">
    <property type="entry name" value="BETA-CAROTENE DIOXYGENASE"/>
    <property type="match status" value="1"/>
</dbReference>
<reference evidence="7" key="1">
    <citation type="submission" date="2013-01" db="EMBL/GenBank/DDBJ databases">
        <title>Draft Genome Sequence of a Mulberry Tree, Morus notabilis C.K. Schneid.</title>
        <authorList>
            <person name="He N."/>
            <person name="Zhao S."/>
        </authorList>
    </citation>
    <scope>NUCLEOTIDE SEQUENCE</scope>
</reference>
<evidence type="ECO:0000256" key="3">
    <source>
        <dbReference type="ARBA" id="ARBA00022964"/>
    </source>
</evidence>
<evidence type="ECO:0000256" key="4">
    <source>
        <dbReference type="ARBA" id="ARBA00023004"/>
    </source>
</evidence>
<comment type="similarity">
    <text evidence="1">Belongs to the carotenoid oxygenase family.</text>
</comment>
<proteinExistence type="inferred from homology"/>
<dbReference type="GO" id="GO:0009570">
    <property type="term" value="C:chloroplast stroma"/>
    <property type="evidence" value="ECO:0007669"/>
    <property type="project" value="TreeGrafter"/>
</dbReference>
<evidence type="ECO:0000313" key="7">
    <source>
        <dbReference type="Proteomes" id="UP000030645"/>
    </source>
</evidence>
<dbReference type="EMBL" id="KE345067">
    <property type="protein sequence ID" value="EXB93371.1"/>
    <property type="molecule type" value="Genomic_DNA"/>
</dbReference>
<sequence>MCRLIKYSKEGYARIGVMPRYGDADSIKWFKVETNWTFHIFNCFEDGDDRVWGCRTLESVMRQDLYLDPSTKKNIDTKLGEGLLYDRLYEWRLSMRTGETSTKEFEEVIKVEYHMFEKNTFCNGAAFVPNKGGLQEDDGLDRHVFVIDAK</sequence>
<gene>
    <name evidence="6" type="ORF">L484_010698</name>
</gene>
<dbReference type="STRING" id="981085.W9S753"/>
<protein>
    <submittedName>
        <fullName evidence="6">Uncharacterized protein</fullName>
    </submittedName>
</protein>
<name>W9S753_9ROSA</name>
<dbReference type="Proteomes" id="UP000030645">
    <property type="component" value="Unassembled WGS sequence"/>
</dbReference>
<keyword evidence="7" id="KW-1185">Reference proteome</keyword>
<dbReference type="AlphaFoldDB" id="W9S753"/>
<comment type="cofactor">
    <cofactor evidence="5">
        <name>Fe(2+)</name>
        <dbReference type="ChEBI" id="CHEBI:29033"/>
    </cofactor>
    <text evidence="5">Binds 1 Fe(2+) ion per subunit.</text>
</comment>
<organism evidence="6 7">
    <name type="scientific">Morus notabilis</name>
    <dbReference type="NCBI Taxonomy" id="981085"/>
    <lineage>
        <taxon>Eukaryota</taxon>
        <taxon>Viridiplantae</taxon>
        <taxon>Streptophyta</taxon>
        <taxon>Embryophyta</taxon>
        <taxon>Tracheophyta</taxon>
        <taxon>Spermatophyta</taxon>
        <taxon>Magnoliopsida</taxon>
        <taxon>eudicotyledons</taxon>
        <taxon>Gunneridae</taxon>
        <taxon>Pentapetalae</taxon>
        <taxon>rosids</taxon>
        <taxon>fabids</taxon>
        <taxon>Rosales</taxon>
        <taxon>Moraceae</taxon>
        <taxon>Moreae</taxon>
        <taxon>Morus</taxon>
    </lineage>
</organism>
<feature type="binding site" evidence="5">
    <location>
        <position position="39"/>
    </location>
    <ligand>
        <name>Fe cation</name>
        <dbReference type="ChEBI" id="CHEBI:24875"/>
        <note>catalytic</note>
    </ligand>
</feature>
<evidence type="ECO:0000256" key="1">
    <source>
        <dbReference type="ARBA" id="ARBA00006787"/>
    </source>
</evidence>
<evidence type="ECO:0000256" key="5">
    <source>
        <dbReference type="PIRSR" id="PIRSR604294-1"/>
    </source>
</evidence>
<dbReference type="PANTHER" id="PTHR10543:SF142">
    <property type="entry name" value="OS06G0162550 PROTEIN"/>
    <property type="match status" value="1"/>
</dbReference>
<dbReference type="InterPro" id="IPR004294">
    <property type="entry name" value="Carotenoid_Oase"/>
</dbReference>